<dbReference type="AlphaFoldDB" id="A0A8C9GU16"/>
<keyword evidence="2" id="KW-1185">Reference proteome</keyword>
<sequence>MSWNIQAFEWCLACSKHPVNFSCCCCCFAVIIIIPLKPLGWIIHHPSLSLQDIELSASTISPTLSPQHPAQGSRREAKFLRLVCQES</sequence>
<proteinExistence type="predicted"/>
<reference evidence="1" key="2">
    <citation type="submission" date="2025-09" db="UniProtKB">
        <authorList>
            <consortium name="Ensembl"/>
        </authorList>
    </citation>
    <scope>IDENTIFICATION</scope>
</reference>
<evidence type="ECO:0000313" key="1">
    <source>
        <dbReference type="Ensembl" id="ENSPTEP00000009031.1"/>
    </source>
</evidence>
<evidence type="ECO:0000313" key="2">
    <source>
        <dbReference type="Proteomes" id="UP000694416"/>
    </source>
</evidence>
<dbReference type="Proteomes" id="UP000694416">
    <property type="component" value="Unplaced"/>
</dbReference>
<protein>
    <submittedName>
        <fullName evidence="1">Uncharacterized protein</fullName>
    </submittedName>
</protein>
<organism evidence="1 2">
    <name type="scientific">Piliocolobus tephrosceles</name>
    <name type="common">Ugandan red Colobus</name>
    <dbReference type="NCBI Taxonomy" id="591936"/>
    <lineage>
        <taxon>Eukaryota</taxon>
        <taxon>Metazoa</taxon>
        <taxon>Chordata</taxon>
        <taxon>Craniata</taxon>
        <taxon>Vertebrata</taxon>
        <taxon>Euteleostomi</taxon>
        <taxon>Mammalia</taxon>
        <taxon>Eutheria</taxon>
        <taxon>Euarchontoglires</taxon>
        <taxon>Primates</taxon>
        <taxon>Haplorrhini</taxon>
        <taxon>Catarrhini</taxon>
        <taxon>Cercopithecidae</taxon>
        <taxon>Colobinae</taxon>
        <taxon>Piliocolobus</taxon>
    </lineage>
</organism>
<name>A0A8C9GU16_9PRIM</name>
<accession>A0A8C9GU16</accession>
<dbReference type="Ensembl" id="ENSPTET00000013749.1">
    <property type="protein sequence ID" value="ENSPTEP00000009031.1"/>
    <property type="gene ID" value="ENSPTEG00000010260.1"/>
</dbReference>
<reference evidence="1" key="1">
    <citation type="submission" date="2025-08" db="UniProtKB">
        <authorList>
            <consortium name="Ensembl"/>
        </authorList>
    </citation>
    <scope>IDENTIFICATION</scope>
</reference>